<evidence type="ECO:0000256" key="1">
    <source>
        <dbReference type="ARBA" id="ARBA00004442"/>
    </source>
</evidence>
<dbReference type="InterPro" id="IPR012910">
    <property type="entry name" value="Plug_dom"/>
</dbReference>
<keyword evidence="4" id="KW-0732">Signal</keyword>
<evidence type="ECO:0000259" key="6">
    <source>
        <dbReference type="Pfam" id="PF14905"/>
    </source>
</evidence>
<feature type="signal peptide" evidence="4">
    <location>
        <begin position="1"/>
        <end position="22"/>
    </location>
</feature>
<keyword evidence="8" id="KW-1185">Reference proteome</keyword>
<dbReference type="SUPFAM" id="SSF56935">
    <property type="entry name" value="Porins"/>
    <property type="match status" value="1"/>
</dbReference>
<feature type="domain" description="TonB-dependent receptor plug" evidence="5">
    <location>
        <begin position="151"/>
        <end position="228"/>
    </location>
</feature>
<keyword evidence="3" id="KW-0998">Cell outer membrane</keyword>
<evidence type="ECO:0000313" key="7">
    <source>
        <dbReference type="EMBL" id="RCW38964.1"/>
    </source>
</evidence>
<evidence type="ECO:0000256" key="2">
    <source>
        <dbReference type="ARBA" id="ARBA00023136"/>
    </source>
</evidence>
<dbReference type="EMBL" id="QPIZ01000002">
    <property type="protein sequence ID" value="RCW38964.1"/>
    <property type="molecule type" value="Genomic_DNA"/>
</dbReference>
<keyword evidence="7" id="KW-0675">Receptor</keyword>
<dbReference type="PANTHER" id="PTHR40980:SF3">
    <property type="entry name" value="TONB-DEPENDENT RECEPTOR-LIKE BETA-BARREL DOMAIN-CONTAINING PROTEIN"/>
    <property type="match status" value="1"/>
</dbReference>
<proteinExistence type="predicted"/>
<comment type="caution">
    <text evidence="7">The sequence shown here is derived from an EMBL/GenBank/DDBJ whole genome shotgun (WGS) entry which is preliminary data.</text>
</comment>
<dbReference type="Pfam" id="PF14905">
    <property type="entry name" value="OMP_b-brl_3"/>
    <property type="match status" value="1"/>
</dbReference>
<organism evidence="7 8">
    <name type="scientific">Marinilabilia salmonicolor</name>
    <dbReference type="NCBI Taxonomy" id="989"/>
    <lineage>
        <taxon>Bacteria</taxon>
        <taxon>Pseudomonadati</taxon>
        <taxon>Bacteroidota</taxon>
        <taxon>Bacteroidia</taxon>
        <taxon>Marinilabiliales</taxon>
        <taxon>Marinilabiliaceae</taxon>
        <taxon>Marinilabilia</taxon>
    </lineage>
</organism>
<evidence type="ECO:0000313" key="8">
    <source>
        <dbReference type="Proteomes" id="UP000252733"/>
    </source>
</evidence>
<reference evidence="7 8" key="1">
    <citation type="submission" date="2018-07" db="EMBL/GenBank/DDBJ databases">
        <title>Freshwater and sediment microbial communities from various areas in North America, analyzing microbe dynamics in response to fracking.</title>
        <authorList>
            <person name="Lamendella R."/>
        </authorList>
    </citation>
    <scope>NUCLEOTIDE SEQUENCE [LARGE SCALE GENOMIC DNA]</scope>
    <source>
        <strain evidence="7 8">160A</strain>
    </source>
</reference>
<protein>
    <submittedName>
        <fullName evidence="7">Outer membrane receptor protein involved in Fe transport</fullName>
    </submittedName>
</protein>
<dbReference type="Gene3D" id="2.170.130.10">
    <property type="entry name" value="TonB-dependent receptor, plug domain"/>
    <property type="match status" value="1"/>
</dbReference>
<dbReference type="Gene3D" id="2.40.170.20">
    <property type="entry name" value="TonB-dependent receptor, beta-barrel domain"/>
    <property type="match status" value="1"/>
</dbReference>
<comment type="subcellular location">
    <subcellularLocation>
        <location evidence="1">Cell outer membrane</location>
    </subcellularLocation>
</comment>
<keyword evidence="2" id="KW-0472">Membrane</keyword>
<dbReference type="InterPro" id="IPR008969">
    <property type="entry name" value="CarboxyPept-like_regulatory"/>
</dbReference>
<dbReference type="Proteomes" id="UP000252733">
    <property type="component" value="Unassembled WGS sequence"/>
</dbReference>
<dbReference type="InterPro" id="IPR041700">
    <property type="entry name" value="OMP_b-brl_3"/>
</dbReference>
<dbReference type="SUPFAM" id="SSF49464">
    <property type="entry name" value="Carboxypeptidase regulatory domain-like"/>
    <property type="match status" value="1"/>
</dbReference>
<dbReference type="Gene3D" id="2.60.40.1120">
    <property type="entry name" value="Carboxypeptidase-like, regulatory domain"/>
    <property type="match status" value="1"/>
</dbReference>
<accession>A0A368VH17</accession>
<dbReference type="GO" id="GO:0009279">
    <property type="term" value="C:cell outer membrane"/>
    <property type="evidence" value="ECO:0007669"/>
    <property type="project" value="UniProtKB-SubCell"/>
</dbReference>
<feature type="chain" id="PRO_5017002264" evidence="4">
    <location>
        <begin position="23"/>
        <end position="824"/>
    </location>
</feature>
<dbReference type="InterPro" id="IPR037066">
    <property type="entry name" value="Plug_dom_sf"/>
</dbReference>
<evidence type="ECO:0000256" key="4">
    <source>
        <dbReference type="SAM" id="SignalP"/>
    </source>
</evidence>
<name>A0A368VH17_9BACT</name>
<dbReference type="PANTHER" id="PTHR40980">
    <property type="entry name" value="PLUG DOMAIN-CONTAINING PROTEIN"/>
    <property type="match status" value="1"/>
</dbReference>
<evidence type="ECO:0000256" key="3">
    <source>
        <dbReference type="ARBA" id="ARBA00023237"/>
    </source>
</evidence>
<evidence type="ECO:0000259" key="5">
    <source>
        <dbReference type="Pfam" id="PF07715"/>
    </source>
</evidence>
<dbReference type="Pfam" id="PF13620">
    <property type="entry name" value="CarboxypepD_reg"/>
    <property type="match status" value="1"/>
</dbReference>
<gene>
    <name evidence="7" type="ORF">DFO77_102118</name>
</gene>
<dbReference type="InterPro" id="IPR036942">
    <property type="entry name" value="Beta-barrel_TonB_sf"/>
</dbReference>
<dbReference type="Pfam" id="PF07715">
    <property type="entry name" value="Plug"/>
    <property type="match status" value="1"/>
</dbReference>
<feature type="domain" description="Outer membrane protein beta-barrel" evidence="6">
    <location>
        <begin position="393"/>
        <end position="799"/>
    </location>
</feature>
<sequence>MKRCFLLLAILSLLSINLQGQSAPPPAAKGKITGKVMDATENAPLEFATVSIFTTDSSLVDGGITDAKGEFQFELNPGDYYVEVQFVSYEKRTIENVNIANRRASVDLGTIRLQSATTNLNEVTVRGEKSEMVIGVDRKIFNVGKDLSNTGNSAAEILDNIPTVAVDAEGNISLRGSGGVRMLIDGKPSGLVNSGDASALQALQGNMIERVEVITNPSARYEAAGMVGIINIVLKKDERRGVNGSFEASVATPERYQFGANVNFRREKINYFFNYGLRYGNRLGEGYSNQYFPLVETPFHTRLDRDRERKGLSNNLRGGADFFINSTTTLTAAGMFDYDTDKNYTDVVYHDYYDNNGEPGTLFERTRRYDEEIETEWDVEFSLNFEKVFDPQNEEHKLNIFTQYILDDETEDSEIEEEMLFSEAGTLDDIIYQQVLNEEKEENYMFQADYVYPFSQNGRFEAGARGEFRVINNPYEVQNRNASGNWVDDPEYTNDFSYDENIVALYLQGSNKWGPISTQLGLRGEYTGIKTLLKTTGEENDRSYLDFFPTIHTTYHFNNYNSWQISYSRRIDRPHFWHLNPFFGLSDSRNIRRGNPDLEPEYTDAYESGYVYTPGGASYYAGVYYRYTTGVEERINFVTDDGITISEPRNLAERHAYGAEANISVDPWKWWNLSGNVNFYRMQTEGSFEENGIVQDLESDTYSWDTRLNSRMRWDNDLSFQTTFFYRGKQETTQGIRKPFYMMHMSLSKDVLKGKGTLTFNVRDVLNSRKFRYEIHQPNLISTNQFRWSTREFRLSFIYRLNQNKRQGSGSRDGGDEGGEEMGF</sequence>
<dbReference type="AlphaFoldDB" id="A0A368VH17"/>